<evidence type="ECO:0000256" key="3">
    <source>
        <dbReference type="ARBA" id="ARBA00022741"/>
    </source>
</evidence>
<dbReference type="PANTHER" id="PTHR42788">
    <property type="entry name" value="TAURINE IMPORT ATP-BINDING PROTEIN-RELATED"/>
    <property type="match status" value="1"/>
</dbReference>
<evidence type="ECO:0000313" key="7">
    <source>
        <dbReference type="Proteomes" id="UP001604002"/>
    </source>
</evidence>
<dbReference type="SUPFAM" id="SSF52540">
    <property type="entry name" value="P-loop containing nucleoside triphosphate hydrolases"/>
    <property type="match status" value="1"/>
</dbReference>
<dbReference type="GO" id="GO:0005524">
    <property type="term" value="F:ATP binding"/>
    <property type="evidence" value="ECO:0007669"/>
    <property type="project" value="UniProtKB-KW"/>
</dbReference>
<evidence type="ECO:0000259" key="5">
    <source>
        <dbReference type="PROSITE" id="PS50893"/>
    </source>
</evidence>
<keyword evidence="4 6" id="KW-0067">ATP-binding</keyword>
<dbReference type="Gene3D" id="3.40.50.300">
    <property type="entry name" value="P-loop containing nucleotide triphosphate hydrolases"/>
    <property type="match status" value="1"/>
</dbReference>
<dbReference type="EMBL" id="JBAFVH010000001">
    <property type="protein sequence ID" value="MFG1370992.1"/>
    <property type="molecule type" value="Genomic_DNA"/>
</dbReference>
<keyword evidence="3" id="KW-0547">Nucleotide-binding</keyword>
<dbReference type="InterPro" id="IPR027417">
    <property type="entry name" value="P-loop_NTPase"/>
</dbReference>
<protein>
    <submittedName>
        <fullName evidence="6">ATP-binding cassette domain-containing protein</fullName>
    </submittedName>
</protein>
<reference evidence="6 7" key="1">
    <citation type="submission" date="2024-02" db="EMBL/GenBank/DDBJ databases">
        <title>Expansion and revision of Xanthobacter and proposal of Roseixanthobacter gen. nov.</title>
        <authorList>
            <person name="Soltysiak M.P.M."/>
            <person name="Jalihal A."/>
            <person name="Ory A."/>
            <person name="Chrisophersen C."/>
            <person name="Lee A.D."/>
            <person name="Boulton J."/>
            <person name="Springer M."/>
        </authorList>
    </citation>
    <scope>NUCLEOTIDE SEQUENCE [LARGE SCALE GENOMIC DNA]</scope>
    <source>
        <strain evidence="6 7">23A</strain>
    </source>
</reference>
<dbReference type="PANTHER" id="PTHR42788:SF19">
    <property type="entry name" value="ALIPHATIC SULFONATES IMPORT ATP-BINDING PROTEIN SSUB 2"/>
    <property type="match status" value="1"/>
</dbReference>
<keyword evidence="2" id="KW-0813">Transport</keyword>
<dbReference type="InterPro" id="IPR017871">
    <property type="entry name" value="ABC_transporter-like_CS"/>
</dbReference>
<dbReference type="Pfam" id="PF00005">
    <property type="entry name" value="ABC_tran"/>
    <property type="match status" value="1"/>
</dbReference>
<accession>A0ABW6ZQJ5</accession>
<dbReference type="InterPro" id="IPR003593">
    <property type="entry name" value="AAA+_ATPase"/>
</dbReference>
<keyword evidence="7" id="KW-1185">Reference proteome</keyword>
<dbReference type="InterPro" id="IPR050166">
    <property type="entry name" value="ABC_transporter_ATP-bind"/>
</dbReference>
<comment type="caution">
    <text evidence="6">The sequence shown here is derived from an EMBL/GenBank/DDBJ whole genome shotgun (WGS) entry which is preliminary data.</text>
</comment>
<dbReference type="PROSITE" id="PS00211">
    <property type="entry name" value="ABC_TRANSPORTER_1"/>
    <property type="match status" value="1"/>
</dbReference>
<proteinExistence type="inferred from homology"/>
<organism evidence="6 7">
    <name type="scientific">Xanthobacter oligotrophicus</name>
    <dbReference type="NCBI Taxonomy" id="2607286"/>
    <lineage>
        <taxon>Bacteria</taxon>
        <taxon>Pseudomonadati</taxon>
        <taxon>Pseudomonadota</taxon>
        <taxon>Alphaproteobacteria</taxon>
        <taxon>Hyphomicrobiales</taxon>
        <taxon>Xanthobacteraceae</taxon>
        <taxon>Xanthobacter</taxon>
    </lineage>
</organism>
<dbReference type="InterPro" id="IPR003439">
    <property type="entry name" value="ABC_transporter-like_ATP-bd"/>
</dbReference>
<evidence type="ECO:0000256" key="4">
    <source>
        <dbReference type="ARBA" id="ARBA00022840"/>
    </source>
</evidence>
<dbReference type="SMART" id="SM00382">
    <property type="entry name" value="AAA"/>
    <property type="match status" value="1"/>
</dbReference>
<sequence>MLALERLHLAFDGVPVLAGIDLAVKPGELVVLLGPSGCGKTSLLRLAAGVEAARAGRVANGFARTAMVFQDPRLMPWANARDNAAFGLKALGMARSERRAAAEAILRRLGLSAADLGKRPAQLSGGMQQRVAIARAFALRPDLVLMDEPFSALDVGLRGDLQALLRAEVEGAGAAALFVTHDITEAVRLADRIVVLSPRPARVMADLPQKPIPPEAAPGAVFEAAAALLRRPEVAAALAVPVTAGAPLRSVPAPLPSLGKPAPVR</sequence>
<dbReference type="PROSITE" id="PS50893">
    <property type="entry name" value="ABC_TRANSPORTER_2"/>
    <property type="match status" value="1"/>
</dbReference>
<dbReference type="RefSeq" id="WP_393991039.1">
    <property type="nucleotide sequence ID" value="NZ_JBAFVH010000001.1"/>
</dbReference>
<comment type="similarity">
    <text evidence="1">Belongs to the ABC transporter superfamily.</text>
</comment>
<name>A0ABW6ZQJ5_9HYPH</name>
<evidence type="ECO:0000313" key="6">
    <source>
        <dbReference type="EMBL" id="MFG1370992.1"/>
    </source>
</evidence>
<evidence type="ECO:0000256" key="1">
    <source>
        <dbReference type="ARBA" id="ARBA00005417"/>
    </source>
</evidence>
<feature type="domain" description="ABC transporter" evidence="5">
    <location>
        <begin position="2"/>
        <end position="223"/>
    </location>
</feature>
<evidence type="ECO:0000256" key="2">
    <source>
        <dbReference type="ARBA" id="ARBA00022448"/>
    </source>
</evidence>
<dbReference type="Proteomes" id="UP001604002">
    <property type="component" value="Unassembled WGS sequence"/>
</dbReference>
<gene>
    <name evidence="6" type="ORF">V5F32_02335</name>
</gene>